<reference evidence="4 5" key="1">
    <citation type="submission" date="2018-06" db="EMBL/GenBank/DDBJ databases">
        <authorList>
            <consortium name="Pathogen Informatics"/>
            <person name="Doyle S."/>
        </authorList>
    </citation>
    <scope>NUCLEOTIDE SEQUENCE [LARGE SCALE GENOMIC DNA]</scope>
    <source>
        <strain evidence="4 5">NCTC12413</strain>
    </source>
</reference>
<dbReference type="GO" id="GO:0005524">
    <property type="term" value="F:ATP binding"/>
    <property type="evidence" value="ECO:0007669"/>
    <property type="project" value="UniProtKB-UniRule"/>
</dbReference>
<organism evidence="4 5">
    <name type="scientific">Staphylococcus arlettae</name>
    <dbReference type="NCBI Taxonomy" id="29378"/>
    <lineage>
        <taxon>Bacteria</taxon>
        <taxon>Bacillati</taxon>
        <taxon>Bacillota</taxon>
        <taxon>Bacilli</taxon>
        <taxon>Bacillales</taxon>
        <taxon>Staphylococcaceae</taxon>
        <taxon>Staphylococcus</taxon>
    </lineage>
</organism>
<dbReference type="SUPFAM" id="SSF56059">
    <property type="entry name" value="Glutathione synthetase ATP-binding domain-like"/>
    <property type="match status" value="1"/>
</dbReference>
<sequence>MTNRSSLQTKLMLSDLYASNTVYTSRPSYISNPWLDPEEHQSNFLTGRELIIADNMPVIVHKASVTDKLEQLFAEIGKSLPQNVYTFSDKSSYEMLLKNLVKEQQKTIYFQYIHDPSLLSKEAYALDKDIFVALNNKAKIPKWTNDKYLPQREVVAFEAFEERVQAWQFPFVIKPGDDLPTAGGYGVMICYNDTDLSKAIQRIRDAKSATKQLIIEQKIEAVANYCVQFAYSHNTGVQYIGAAEQITNDYGFYHGNQNVNNVPSHVIKAGEEIMKNGVAQGFFGIAGFDLLVDKFGDVYAIDLNFRQNGSTSMLLLEPSLNKGYHKFYSYVASKDNAKFYQTILKYVKQGVLFPLSYYDGDWFEHEAVNSRFGCIWHASSKEEVESLESLFLKEVST</sequence>
<evidence type="ECO:0000313" key="4">
    <source>
        <dbReference type="EMBL" id="SUJ14048.1"/>
    </source>
</evidence>
<proteinExistence type="predicted"/>
<evidence type="ECO:0000256" key="1">
    <source>
        <dbReference type="PROSITE-ProRule" id="PRU00409"/>
    </source>
</evidence>
<name>A0A380C6X5_9STAP</name>
<dbReference type="GO" id="GO:0046872">
    <property type="term" value="F:metal ion binding"/>
    <property type="evidence" value="ECO:0007669"/>
    <property type="project" value="InterPro"/>
</dbReference>
<accession>A0A380C6X5</accession>
<gene>
    <name evidence="4" type="ORF">NCTC12413_00793</name>
    <name evidence="3" type="ORF">SAR03_20350</name>
</gene>
<evidence type="ECO:0000313" key="5">
    <source>
        <dbReference type="Proteomes" id="UP000254956"/>
    </source>
</evidence>
<dbReference type="EMBL" id="BKAV01000024">
    <property type="protein sequence ID" value="GEQ00998.1"/>
    <property type="molecule type" value="Genomic_DNA"/>
</dbReference>
<evidence type="ECO:0000313" key="3">
    <source>
        <dbReference type="EMBL" id="GEQ00998.1"/>
    </source>
</evidence>
<evidence type="ECO:0000259" key="2">
    <source>
        <dbReference type="PROSITE" id="PS50975"/>
    </source>
</evidence>
<dbReference type="PANTHER" id="PTHR37018">
    <property type="entry name" value="CULTURE SPECIFIC PROTEIN, PUTATIVE (AFU_ORTHOLOGUE AFUA_2G00130)-RELATED"/>
    <property type="match status" value="1"/>
</dbReference>
<dbReference type="Gene3D" id="3.30.470.20">
    <property type="entry name" value="ATP-grasp fold, B domain"/>
    <property type="match status" value="1"/>
</dbReference>
<dbReference type="OrthoDB" id="7839480at2"/>
<dbReference type="EMBL" id="UGZE01000001">
    <property type="protein sequence ID" value="SUJ14048.1"/>
    <property type="molecule type" value="Genomic_DNA"/>
</dbReference>
<evidence type="ECO:0000313" key="6">
    <source>
        <dbReference type="Proteomes" id="UP000321598"/>
    </source>
</evidence>
<dbReference type="PROSITE" id="PS50975">
    <property type="entry name" value="ATP_GRASP"/>
    <property type="match status" value="1"/>
</dbReference>
<dbReference type="STRING" id="1212545.SARL_08083"/>
<dbReference type="Proteomes" id="UP000321598">
    <property type="component" value="Unassembled WGS sequence"/>
</dbReference>
<dbReference type="InterPro" id="IPR011761">
    <property type="entry name" value="ATP-grasp"/>
</dbReference>
<keyword evidence="6" id="KW-1185">Reference proteome</keyword>
<dbReference type="PANTHER" id="PTHR37018:SF1">
    <property type="entry name" value="CULTURE SPECIFIC PROTEIN, PUTATIVE (AFU_ORTHOLOGUE AFUA_2G00130)-RELATED"/>
    <property type="match status" value="1"/>
</dbReference>
<dbReference type="AlphaFoldDB" id="A0A380C6X5"/>
<reference evidence="3 6" key="2">
    <citation type="submission" date="2019-07" db="EMBL/GenBank/DDBJ databases">
        <title>Whole genome shotgun sequence of Staphylococcus arlettae NBRC 109765.</title>
        <authorList>
            <person name="Hosoyama A."/>
            <person name="Uohara A."/>
            <person name="Ohji S."/>
            <person name="Ichikawa N."/>
        </authorList>
    </citation>
    <scope>NUCLEOTIDE SEQUENCE [LARGE SCALE GENOMIC DNA]</scope>
    <source>
        <strain evidence="3 6">NBRC 109765</strain>
    </source>
</reference>
<dbReference type="RefSeq" id="WP_021459006.1">
    <property type="nucleotide sequence ID" value="NZ_BKAV01000024.1"/>
</dbReference>
<dbReference type="Proteomes" id="UP000254956">
    <property type="component" value="Unassembled WGS sequence"/>
</dbReference>
<dbReference type="InterPro" id="IPR053269">
    <property type="entry name" value="Asp-Met_ligase"/>
</dbReference>
<feature type="domain" description="ATP-grasp" evidence="2">
    <location>
        <begin position="141"/>
        <end position="333"/>
    </location>
</feature>
<protein>
    <submittedName>
        <fullName evidence="4">ATP-grasp domain protein</fullName>
    </submittedName>
    <submittedName>
        <fullName evidence="3">ATP-grasp domain-containing protein</fullName>
    </submittedName>
</protein>
<keyword evidence="1" id="KW-0547">Nucleotide-binding</keyword>
<keyword evidence="1" id="KW-0067">ATP-binding</keyword>